<dbReference type="Pfam" id="PF10054">
    <property type="entry name" value="DUF2291"/>
    <property type="match status" value="1"/>
</dbReference>
<dbReference type="RefSeq" id="WP_249477433.1">
    <property type="nucleotide sequence ID" value="NZ_CP097218.1"/>
</dbReference>
<proteinExistence type="predicted"/>
<sequence length="221" mass="22976">MTSTAPAARPAARRATIPKKRHLGRWIGVIIAVLAVILVVAGTKVVPDGQEVASGPAAFDKATYGPKTFPTIQKGIAEKAVAAPDLATSIEKDPEAAKKEGVESAGNTVYATTFTGKVHDCESGICEVAVDGMPKDVTVRMQVGPAINGTDLRDATGTLGFGQFTNQIEYQDAGAALNEEMKKQVLDPAGDLDGKTVTVTGAFTAINPQGWLVTPSDLEVS</sequence>
<keyword evidence="3" id="KW-1185">Reference proteome</keyword>
<dbReference type="SUPFAM" id="SSF141318">
    <property type="entry name" value="TM0957-like"/>
    <property type="match status" value="1"/>
</dbReference>
<name>A0ABY4N1F1_9MICO</name>
<organism evidence="2 3">
    <name type="scientific">Brachybacterium kimchii</name>
    <dbReference type="NCBI Taxonomy" id="2942909"/>
    <lineage>
        <taxon>Bacteria</taxon>
        <taxon>Bacillati</taxon>
        <taxon>Actinomycetota</taxon>
        <taxon>Actinomycetes</taxon>
        <taxon>Micrococcales</taxon>
        <taxon>Dermabacteraceae</taxon>
        <taxon>Brachybacterium</taxon>
    </lineage>
</organism>
<evidence type="ECO:0000256" key="1">
    <source>
        <dbReference type="SAM" id="Phobius"/>
    </source>
</evidence>
<protein>
    <submittedName>
        <fullName evidence="2">DUF2291 domain-containing protein</fullName>
    </submittedName>
</protein>
<dbReference type="InterPro" id="IPR014582">
    <property type="entry name" value="UCP033535_lipo"/>
</dbReference>
<dbReference type="EMBL" id="CP097218">
    <property type="protein sequence ID" value="UQN28379.1"/>
    <property type="molecule type" value="Genomic_DNA"/>
</dbReference>
<evidence type="ECO:0000313" key="2">
    <source>
        <dbReference type="EMBL" id="UQN28379.1"/>
    </source>
</evidence>
<keyword evidence="1" id="KW-1133">Transmembrane helix</keyword>
<gene>
    <name evidence="2" type="ORF">M4486_12075</name>
</gene>
<evidence type="ECO:0000313" key="3">
    <source>
        <dbReference type="Proteomes" id="UP001055868"/>
    </source>
</evidence>
<reference evidence="2" key="1">
    <citation type="submission" date="2022-05" db="EMBL/GenBank/DDBJ databases">
        <title>Genomic analysis of Brachybacterium sp. CBA3104.</title>
        <authorList>
            <person name="Roh S.W."/>
            <person name="Kim Y.B."/>
            <person name="Kim Y."/>
        </authorList>
    </citation>
    <scope>NUCLEOTIDE SEQUENCE</scope>
    <source>
        <strain evidence="2">CBA3104</strain>
    </source>
</reference>
<dbReference type="InterPro" id="IPR036215">
    <property type="entry name" value="TM0957-like_sf"/>
</dbReference>
<dbReference type="Proteomes" id="UP001055868">
    <property type="component" value="Chromosome"/>
</dbReference>
<feature type="transmembrane region" description="Helical" evidence="1">
    <location>
        <begin position="23"/>
        <end position="42"/>
    </location>
</feature>
<keyword evidence="1" id="KW-0472">Membrane</keyword>
<keyword evidence="1" id="KW-0812">Transmembrane</keyword>
<accession>A0ABY4N1F1</accession>
<dbReference type="PIRSF" id="PIRSF033535">
    <property type="entry name" value="UCP033535_plp"/>
    <property type="match status" value="1"/>
</dbReference>